<protein>
    <submittedName>
        <fullName evidence="1">Uncharacterized protein</fullName>
    </submittedName>
</protein>
<evidence type="ECO:0000313" key="2">
    <source>
        <dbReference type="Proteomes" id="UP000429552"/>
    </source>
</evidence>
<dbReference type="EMBL" id="BLIP01000001">
    <property type="protein sequence ID" value="GFE21251.1"/>
    <property type="molecule type" value="Genomic_DNA"/>
</dbReference>
<proteinExistence type="predicted"/>
<name>A0A640TFG0_STRNI</name>
<evidence type="ECO:0000313" key="1">
    <source>
        <dbReference type="EMBL" id="GFE21251.1"/>
    </source>
</evidence>
<dbReference type="AlphaFoldDB" id="A0A640TFG0"/>
<organism evidence="1 2">
    <name type="scientific">Streptomyces nigrescens</name>
    <dbReference type="NCBI Taxonomy" id="1920"/>
    <lineage>
        <taxon>Bacteria</taxon>
        <taxon>Bacillati</taxon>
        <taxon>Actinomycetota</taxon>
        <taxon>Actinomycetes</taxon>
        <taxon>Kitasatosporales</taxon>
        <taxon>Streptomycetaceae</taxon>
        <taxon>Streptomyces</taxon>
    </lineage>
</organism>
<gene>
    <name evidence="1" type="ORF">Sliba_17040</name>
</gene>
<reference evidence="1 2" key="1">
    <citation type="submission" date="2019-12" db="EMBL/GenBank/DDBJ databases">
        <title>Whole genome shotgun sequence of Streptomyces libani subsp. libani NBRC 13452.</title>
        <authorList>
            <person name="Ichikawa N."/>
            <person name="Kimura A."/>
            <person name="Kitahashi Y."/>
            <person name="Komaki H."/>
            <person name="Tamura T."/>
        </authorList>
    </citation>
    <scope>NUCLEOTIDE SEQUENCE [LARGE SCALE GENOMIC DNA]</scope>
    <source>
        <strain evidence="1 2">NBRC 13452</strain>
    </source>
</reference>
<accession>A0A640TFG0</accession>
<dbReference type="Proteomes" id="UP000429552">
    <property type="component" value="Unassembled WGS sequence"/>
</dbReference>
<comment type="caution">
    <text evidence="1">The sequence shown here is derived from an EMBL/GenBank/DDBJ whole genome shotgun (WGS) entry which is preliminary data.</text>
</comment>
<sequence length="104" mass="10840">MPAVKRLAPIRKAVSVAFSPQAGPTIIGGATTPAYIAATCWRPLVNIFKGGRVSSTGCFRSPSDFCPVIAATAGLLGFLRRRGPASEAVTEGLPCGAYRGKFAW</sequence>